<organism evidence="2 3">
    <name type="scientific">Fibrisoma montanum</name>
    <dbReference type="NCBI Taxonomy" id="2305895"/>
    <lineage>
        <taxon>Bacteria</taxon>
        <taxon>Pseudomonadati</taxon>
        <taxon>Bacteroidota</taxon>
        <taxon>Cytophagia</taxon>
        <taxon>Cytophagales</taxon>
        <taxon>Spirosomataceae</taxon>
        <taxon>Fibrisoma</taxon>
    </lineage>
</organism>
<gene>
    <name evidence="2" type="ORF">DYU11_03985</name>
</gene>
<keyword evidence="3" id="KW-1185">Reference proteome</keyword>
<dbReference type="SUPFAM" id="SSF54427">
    <property type="entry name" value="NTF2-like"/>
    <property type="match status" value="2"/>
</dbReference>
<dbReference type="InterPro" id="IPR037401">
    <property type="entry name" value="SnoaL-like"/>
</dbReference>
<accession>A0A418MK43</accession>
<sequence length="246" mass="27753">MQQQAFNKSIIRDFYVRSMGQGDIAFAEHVLADDYIQHSPGMKPGKAGVLEALQYMKQMPKPAITTKPFMRLIADGDYVVTNLCFDWGGQRKAVIDVFRFEEGKVAEHWDAVENEPAATANGHLIMDGPMPVEDVALATANKRMVNTFFELVYVNRQLGDLPRFVSQDLIQHNPAIANGLAGLENYLHETNNNHTVDQVHRIIGEGNFVVVQASGWFEQKPTTFYDIFRLSTGRIVEHWSLKRTTA</sequence>
<evidence type="ECO:0000313" key="3">
    <source>
        <dbReference type="Proteomes" id="UP000283523"/>
    </source>
</evidence>
<feature type="domain" description="SnoaL-like" evidence="1">
    <location>
        <begin position="13"/>
        <end position="108"/>
    </location>
</feature>
<evidence type="ECO:0000313" key="2">
    <source>
        <dbReference type="EMBL" id="RIV27868.1"/>
    </source>
</evidence>
<dbReference type="PANTHER" id="PTHR38436:SF1">
    <property type="entry name" value="ESTER CYCLASE"/>
    <property type="match status" value="1"/>
</dbReference>
<dbReference type="Gene3D" id="3.10.450.50">
    <property type="match status" value="2"/>
</dbReference>
<dbReference type="InterPro" id="IPR032710">
    <property type="entry name" value="NTF2-like_dom_sf"/>
</dbReference>
<reference evidence="2 3" key="1">
    <citation type="submission" date="2018-08" db="EMBL/GenBank/DDBJ databases">
        <title>Fibrisoma montanum sp. nov., isolated from Danxia mountain soil.</title>
        <authorList>
            <person name="Huang Y."/>
        </authorList>
    </citation>
    <scope>NUCLEOTIDE SEQUENCE [LARGE SCALE GENOMIC DNA]</scope>
    <source>
        <strain evidence="2 3">HYT19</strain>
    </source>
</reference>
<dbReference type="GO" id="GO:0030638">
    <property type="term" value="P:polyketide metabolic process"/>
    <property type="evidence" value="ECO:0007669"/>
    <property type="project" value="InterPro"/>
</dbReference>
<dbReference type="AlphaFoldDB" id="A0A418MK43"/>
<dbReference type="EMBL" id="QXED01000001">
    <property type="protein sequence ID" value="RIV27868.1"/>
    <property type="molecule type" value="Genomic_DNA"/>
</dbReference>
<dbReference type="PANTHER" id="PTHR38436">
    <property type="entry name" value="POLYKETIDE CYCLASE SNOAL-LIKE DOMAIN"/>
    <property type="match status" value="1"/>
</dbReference>
<dbReference type="Pfam" id="PF12680">
    <property type="entry name" value="SnoaL_2"/>
    <property type="match status" value="1"/>
</dbReference>
<proteinExistence type="predicted"/>
<name>A0A418MK43_9BACT</name>
<dbReference type="InterPro" id="IPR009959">
    <property type="entry name" value="Cyclase_SnoaL-like"/>
</dbReference>
<dbReference type="RefSeq" id="WP_119666707.1">
    <property type="nucleotide sequence ID" value="NZ_QXED01000001.1"/>
</dbReference>
<protein>
    <recommendedName>
        <fullName evidence="1">SnoaL-like domain-containing protein</fullName>
    </recommendedName>
</protein>
<dbReference type="OrthoDB" id="9812089at2"/>
<dbReference type="Proteomes" id="UP000283523">
    <property type="component" value="Unassembled WGS sequence"/>
</dbReference>
<comment type="caution">
    <text evidence="2">The sequence shown here is derived from an EMBL/GenBank/DDBJ whole genome shotgun (WGS) entry which is preliminary data.</text>
</comment>
<evidence type="ECO:0000259" key="1">
    <source>
        <dbReference type="Pfam" id="PF12680"/>
    </source>
</evidence>